<keyword evidence="5 8" id="KW-0812">Transmembrane</keyword>
<sequence length="368" mass="41003">MEKAKISTGQFFSLIILFNFGTALVVSLGLQAKKDAWLAILLGVAGGVLLFFIYCSLFRIYPQQPLTSYIQTILGKYIGWPLSLLYILFFIYGAARDVRDGGEILTSAILDQTPLLIINLTIIVTIAYVLYKGIEVLVRTAQIYLVMVIGLGLISNLLLMYAGVIHITNLLPVLRDGWKPVFTTFYSQTLSFPFAEMVCFSMLFPLLQNRKQGVKMGFWAVICSGVVLCFTIALDIAVLGADIAGRASFPLLTMISKINIGEFIQHLDLIVILTLIICNFFKIAVFYYAAVMGTTALFNLKDYRKMVAPIGIIIIYSSSMIAFDFSGHLEEGNFSLKTIFPLFGEIIPAFLLLIAVIRKKFSQQIRDI</sequence>
<keyword evidence="4" id="KW-0309">Germination</keyword>
<protein>
    <submittedName>
        <fullName evidence="9">Spore germination protein KB</fullName>
    </submittedName>
</protein>
<comment type="subcellular location">
    <subcellularLocation>
        <location evidence="1">Membrane</location>
        <topology evidence="1">Multi-pass membrane protein</topology>
    </subcellularLocation>
</comment>
<dbReference type="GO" id="GO:0016020">
    <property type="term" value="C:membrane"/>
    <property type="evidence" value="ECO:0007669"/>
    <property type="project" value="UniProtKB-SubCell"/>
</dbReference>
<gene>
    <name evidence="9" type="ORF">FB550_10395</name>
</gene>
<comment type="similarity">
    <text evidence="2">Belongs to the amino acid-polyamine-organocation (APC) superfamily. Spore germination protein (SGP) (TC 2.A.3.9) family.</text>
</comment>
<feature type="transmembrane region" description="Helical" evidence="8">
    <location>
        <begin position="143"/>
        <end position="165"/>
    </location>
</feature>
<keyword evidence="6 8" id="KW-1133">Transmembrane helix</keyword>
<dbReference type="GO" id="GO:0009847">
    <property type="term" value="P:spore germination"/>
    <property type="evidence" value="ECO:0007669"/>
    <property type="project" value="InterPro"/>
</dbReference>
<evidence type="ECO:0000256" key="8">
    <source>
        <dbReference type="SAM" id="Phobius"/>
    </source>
</evidence>
<evidence type="ECO:0000256" key="1">
    <source>
        <dbReference type="ARBA" id="ARBA00004141"/>
    </source>
</evidence>
<dbReference type="NCBIfam" id="TIGR00912">
    <property type="entry name" value="2A0309"/>
    <property type="match status" value="1"/>
</dbReference>
<feature type="transmembrane region" description="Helical" evidence="8">
    <location>
        <begin position="77"/>
        <end position="95"/>
    </location>
</feature>
<dbReference type="PANTHER" id="PTHR34975:SF2">
    <property type="entry name" value="SPORE GERMINATION PROTEIN A2"/>
    <property type="match status" value="1"/>
</dbReference>
<feature type="transmembrane region" description="Helical" evidence="8">
    <location>
        <begin position="263"/>
        <end position="285"/>
    </location>
</feature>
<evidence type="ECO:0000256" key="2">
    <source>
        <dbReference type="ARBA" id="ARBA00007998"/>
    </source>
</evidence>
<evidence type="ECO:0000313" key="10">
    <source>
        <dbReference type="Proteomes" id="UP000319671"/>
    </source>
</evidence>
<evidence type="ECO:0000256" key="4">
    <source>
        <dbReference type="ARBA" id="ARBA00022544"/>
    </source>
</evidence>
<dbReference type="Proteomes" id="UP000319671">
    <property type="component" value="Unassembled WGS sequence"/>
</dbReference>
<name>A0A561DNI4_9BACI</name>
<feature type="transmembrane region" description="Helical" evidence="8">
    <location>
        <begin position="12"/>
        <end position="30"/>
    </location>
</feature>
<comment type="caution">
    <text evidence="9">The sequence shown here is derived from an EMBL/GenBank/DDBJ whole genome shotgun (WGS) entry which is preliminary data.</text>
</comment>
<reference evidence="9 10" key="1">
    <citation type="submission" date="2019-06" db="EMBL/GenBank/DDBJ databases">
        <title>Sorghum-associated microbial communities from plants grown in Nebraska, USA.</title>
        <authorList>
            <person name="Schachtman D."/>
        </authorList>
    </citation>
    <scope>NUCLEOTIDE SEQUENCE [LARGE SCALE GENOMIC DNA]</scope>
    <source>
        <strain evidence="9 10">2482</strain>
    </source>
</reference>
<dbReference type="EMBL" id="VIVN01000003">
    <property type="protein sequence ID" value="TWE04921.1"/>
    <property type="molecule type" value="Genomic_DNA"/>
</dbReference>
<accession>A0A561DNI4</accession>
<dbReference type="AlphaFoldDB" id="A0A561DNI4"/>
<feature type="transmembrane region" description="Helical" evidence="8">
    <location>
        <begin position="218"/>
        <end position="243"/>
    </location>
</feature>
<evidence type="ECO:0000256" key="6">
    <source>
        <dbReference type="ARBA" id="ARBA00022989"/>
    </source>
</evidence>
<feature type="transmembrane region" description="Helical" evidence="8">
    <location>
        <begin position="115"/>
        <end position="131"/>
    </location>
</feature>
<feature type="transmembrane region" description="Helical" evidence="8">
    <location>
        <begin position="306"/>
        <end position="326"/>
    </location>
</feature>
<dbReference type="Pfam" id="PF03845">
    <property type="entry name" value="Spore_permease"/>
    <property type="match status" value="1"/>
</dbReference>
<feature type="transmembrane region" description="Helical" evidence="8">
    <location>
        <begin position="36"/>
        <end position="57"/>
    </location>
</feature>
<keyword evidence="10" id="KW-1185">Reference proteome</keyword>
<dbReference type="InterPro" id="IPR004761">
    <property type="entry name" value="Spore_GerAB"/>
</dbReference>
<dbReference type="PANTHER" id="PTHR34975">
    <property type="entry name" value="SPORE GERMINATION PROTEIN A2"/>
    <property type="match status" value="1"/>
</dbReference>
<keyword evidence="3" id="KW-0813">Transport</keyword>
<feature type="transmembrane region" description="Helical" evidence="8">
    <location>
        <begin position="185"/>
        <end position="206"/>
    </location>
</feature>
<evidence type="ECO:0000313" key="9">
    <source>
        <dbReference type="EMBL" id="TWE04921.1"/>
    </source>
</evidence>
<organism evidence="9 10">
    <name type="scientific">Neobacillus bataviensis</name>
    <dbReference type="NCBI Taxonomy" id="220685"/>
    <lineage>
        <taxon>Bacteria</taxon>
        <taxon>Bacillati</taxon>
        <taxon>Bacillota</taxon>
        <taxon>Bacilli</taxon>
        <taxon>Bacillales</taxon>
        <taxon>Bacillaceae</taxon>
        <taxon>Neobacillus</taxon>
    </lineage>
</organism>
<evidence type="ECO:0000256" key="5">
    <source>
        <dbReference type="ARBA" id="ARBA00022692"/>
    </source>
</evidence>
<dbReference type="RefSeq" id="WP_144563340.1">
    <property type="nucleotide sequence ID" value="NZ_VIVN01000003.1"/>
</dbReference>
<evidence type="ECO:0000256" key="7">
    <source>
        <dbReference type="ARBA" id="ARBA00023136"/>
    </source>
</evidence>
<evidence type="ECO:0000256" key="3">
    <source>
        <dbReference type="ARBA" id="ARBA00022448"/>
    </source>
</evidence>
<feature type="transmembrane region" description="Helical" evidence="8">
    <location>
        <begin position="338"/>
        <end position="357"/>
    </location>
</feature>
<proteinExistence type="inferred from homology"/>
<keyword evidence="7 8" id="KW-0472">Membrane</keyword>